<proteinExistence type="predicted"/>
<dbReference type="PANTHER" id="PTHR43433:SF5">
    <property type="entry name" value="AB HYDROLASE-1 DOMAIN-CONTAINING PROTEIN"/>
    <property type="match status" value="1"/>
</dbReference>
<dbReference type="PRINTS" id="PR00111">
    <property type="entry name" value="ABHYDROLASE"/>
</dbReference>
<dbReference type="OrthoDB" id="8957634at2"/>
<dbReference type="RefSeq" id="WP_093713754.1">
    <property type="nucleotide sequence ID" value="NZ_FONG01000007.1"/>
</dbReference>
<evidence type="ECO:0000313" key="2">
    <source>
        <dbReference type="EMBL" id="SFE98312.1"/>
    </source>
</evidence>
<dbReference type="InterPro" id="IPR000073">
    <property type="entry name" value="AB_hydrolase_1"/>
</dbReference>
<dbReference type="Gene3D" id="3.40.50.1820">
    <property type="entry name" value="alpha/beta hydrolase"/>
    <property type="match status" value="1"/>
</dbReference>
<gene>
    <name evidence="2" type="ORF">SAMN05216251_10774</name>
</gene>
<dbReference type="InterPro" id="IPR029058">
    <property type="entry name" value="AB_hydrolase_fold"/>
</dbReference>
<dbReference type="GO" id="GO:0046503">
    <property type="term" value="P:glycerolipid catabolic process"/>
    <property type="evidence" value="ECO:0007669"/>
    <property type="project" value="TreeGrafter"/>
</dbReference>
<dbReference type="GO" id="GO:0004806">
    <property type="term" value="F:triacylglycerol lipase activity"/>
    <property type="evidence" value="ECO:0007669"/>
    <property type="project" value="TreeGrafter"/>
</dbReference>
<dbReference type="AlphaFoldDB" id="A0A1I2EYY7"/>
<name>A0A1I2EYY7_9ACTN</name>
<dbReference type="SUPFAM" id="SSF53474">
    <property type="entry name" value="alpha/beta-Hydrolases"/>
    <property type="match status" value="1"/>
</dbReference>
<reference evidence="3" key="1">
    <citation type="submission" date="2016-10" db="EMBL/GenBank/DDBJ databases">
        <authorList>
            <person name="Varghese N."/>
            <person name="Submissions S."/>
        </authorList>
    </citation>
    <scope>NUCLEOTIDE SEQUENCE [LARGE SCALE GENOMIC DNA]</scope>
    <source>
        <strain evidence="3">CGMCC 4.3510</strain>
    </source>
</reference>
<organism evidence="2 3">
    <name type="scientific">Actinacidiphila alni</name>
    <dbReference type="NCBI Taxonomy" id="380248"/>
    <lineage>
        <taxon>Bacteria</taxon>
        <taxon>Bacillati</taxon>
        <taxon>Actinomycetota</taxon>
        <taxon>Actinomycetes</taxon>
        <taxon>Kitasatosporales</taxon>
        <taxon>Streptomycetaceae</taxon>
        <taxon>Actinacidiphila</taxon>
    </lineage>
</organism>
<dbReference type="InterPro" id="IPR050471">
    <property type="entry name" value="AB_hydrolase"/>
</dbReference>
<feature type="domain" description="AB hydrolase-1" evidence="1">
    <location>
        <begin position="23"/>
        <end position="274"/>
    </location>
</feature>
<dbReference type="EMBL" id="FONG01000007">
    <property type="protein sequence ID" value="SFE98312.1"/>
    <property type="molecule type" value="Genomic_DNA"/>
</dbReference>
<dbReference type="PANTHER" id="PTHR43433">
    <property type="entry name" value="HYDROLASE, ALPHA/BETA FOLD FAMILY PROTEIN"/>
    <property type="match status" value="1"/>
</dbReference>
<sequence>MSHAEVSPGVFVAYETFGDPSDPPVLLVMGFGAQMIAWHEDFCRELAARGRYVIRYDNRDCGLSTRFDDHPVDMGRFIAAVSSGDIAAALAMVPYSLRDMAADGLGLLTALGIGRAHVFGSSMGGMIAQRMAIDAPDRVLTLTSMMSSTGEPEYGRASDAAQAVLFGPKPADREGYVAAAERELVWASKRYGSAEAVRELAGRSFDRAYYPAGVGRQLGAMILDGSRADALRALRMPTLVVHGLDDTLIDPSGGRRTAEVVPGARLVLLADMGHDRPRELWPEIIGLVVEHTAVGQAAVGQTAGEHTA</sequence>
<evidence type="ECO:0000259" key="1">
    <source>
        <dbReference type="Pfam" id="PF00561"/>
    </source>
</evidence>
<dbReference type="Pfam" id="PF00561">
    <property type="entry name" value="Abhydrolase_1"/>
    <property type="match status" value="1"/>
</dbReference>
<evidence type="ECO:0000313" key="3">
    <source>
        <dbReference type="Proteomes" id="UP000199323"/>
    </source>
</evidence>
<dbReference type="Proteomes" id="UP000199323">
    <property type="component" value="Unassembled WGS sequence"/>
</dbReference>
<keyword evidence="3" id="KW-1185">Reference proteome</keyword>
<accession>A0A1I2EYY7</accession>
<dbReference type="STRING" id="380248.SAMN05216251_10774"/>
<protein>
    <submittedName>
        <fullName evidence="2">Pimeloyl-ACP methyl ester carboxylesterase</fullName>
    </submittedName>
</protein>